<dbReference type="KEGG" id="sgbi:P3F81_11020"/>
<evidence type="ECO:0000256" key="6">
    <source>
        <dbReference type="ARBA" id="ARBA00023163"/>
    </source>
</evidence>
<name>A0A9Y2ESJ6_9FIRM</name>
<dbReference type="InterPro" id="IPR007412">
    <property type="entry name" value="FlgM"/>
</dbReference>
<keyword evidence="6" id="KW-0804">Transcription</keyword>
<evidence type="ECO:0000259" key="7">
    <source>
        <dbReference type="Pfam" id="PF04316"/>
    </source>
</evidence>
<dbReference type="SUPFAM" id="SSF101498">
    <property type="entry name" value="Anti-sigma factor FlgM"/>
    <property type="match status" value="1"/>
</dbReference>
<protein>
    <recommendedName>
        <fullName evidence="2">Negative regulator of flagellin synthesis</fullName>
    </recommendedName>
</protein>
<dbReference type="GO" id="GO:0045892">
    <property type="term" value="P:negative regulation of DNA-templated transcription"/>
    <property type="evidence" value="ECO:0007669"/>
    <property type="project" value="InterPro"/>
</dbReference>
<dbReference type="GO" id="GO:0044781">
    <property type="term" value="P:bacterial-type flagellum organization"/>
    <property type="evidence" value="ECO:0007669"/>
    <property type="project" value="UniProtKB-KW"/>
</dbReference>
<gene>
    <name evidence="8" type="primary">flgM</name>
    <name evidence="8" type="ORF">P3F81_11020</name>
</gene>
<dbReference type="EMBL" id="CP120678">
    <property type="protein sequence ID" value="WIW70411.1"/>
    <property type="molecule type" value="Genomic_DNA"/>
</dbReference>
<evidence type="ECO:0000256" key="3">
    <source>
        <dbReference type="ARBA" id="ARBA00022491"/>
    </source>
</evidence>
<dbReference type="InterPro" id="IPR031316">
    <property type="entry name" value="FlgM_C"/>
</dbReference>
<keyword evidence="8" id="KW-0282">Flagellum</keyword>
<keyword evidence="8" id="KW-0966">Cell projection</keyword>
<keyword evidence="9" id="KW-1185">Reference proteome</keyword>
<evidence type="ECO:0000256" key="5">
    <source>
        <dbReference type="ARBA" id="ARBA00023015"/>
    </source>
</evidence>
<dbReference type="Proteomes" id="UP001243623">
    <property type="component" value="Chromosome"/>
</dbReference>
<evidence type="ECO:0000256" key="2">
    <source>
        <dbReference type="ARBA" id="ARBA00017823"/>
    </source>
</evidence>
<proteinExistence type="inferred from homology"/>
<evidence type="ECO:0000313" key="8">
    <source>
        <dbReference type="EMBL" id="WIW70411.1"/>
    </source>
</evidence>
<keyword evidence="5" id="KW-0805">Transcription regulation</keyword>
<dbReference type="InterPro" id="IPR035890">
    <property type="entry name" value="Anti-sigma-28_factor_FlgM_sf"/>
</dbReference>
<organism evidence="8 9">
    <name type="scientific">Selenobaculum gibii</name>
    <dbReference type="NCBI Taxonomy" id="3054208"/>
    <lineage>
        <taxon>Bacteria</taxon>
        <taxon>Bacillati</taxon>
        <taxon>Bacillota</taxon>
        <taxon>Negativicutes</taxon>
        <taxon>Selenomonadales</taxon>
        <taxon>Selenomonadaceae</taxon>
        <taxon>Selenobaculum</taxon>
    </lineage>
</organism>
<dbReference type="RefSeq" id="WP_147670189.1">
    <property type="nucleotide sequence ID" value="NZ_CP120678.1"/>
</dbReference>
<sequence length="91" mass="10337">MMINNIQSLIKGYVDTKSVSNQRNEVKTKNVAKDEVVLSSQAQNFHEFLQKAKTSSVIRSEKIDALSMQISQGTYSVDSRVLAEKMLNTRW</sequence>
<dbReference type="NCBIfam" id="TIGR03824">
    <property type="entry name" value="FlgM_jcvi"/>
    <property type="match status" value="1"/>
</dbReference>
<dbReference type="AlphaFoldDB" id="A0A9Y2ESJ6"/>
<evidence type="ECO:0000313" key="9">
    <source>
        <dbReference type="Proteomes" id="UP001243623"/>
    </source>
</evidence>
<comment type="similarity">
    <text evidence="1">Belongs to the FlgM family.</text>
</comment>
<reference evidence="8" key="1">
    <citation type="submission" date="2023-03" db="EMBL/GenBank/DDBJ databases">
        <title>Selenobaculum gbiensis gen. nov. sp. nov., a new bacterium isolated from the gut microbiota of IBD patient.</title>
        <authorList>
            <person name="Yeo S."/>
            <person name="Park H."/>
            <person name="Huh C.S."/>
        </authorList>
    </citation>
    <scope>NUCLEOTIDE SEQUENCE</scope>
    <source>
        <strain evidence="8">ICN-92133</strain>
    </source>
</reference>
<evidence type="ECO:0000256" key="4">
    <source>
        <dbReference type="ARBA" id="ARBA00022795"/>
    </source>
</evidence>
<keyword evidence="8" id="KW-0969">Cilium</keyword>
<accession>A0A9Y2ESJ6</accession>
<keyword evidence="4" id="KW-1005">Bacterial flagellum biogenesis</keyword>
<dbReference type="Pfam" id="PF04316">
    <property type="entry name" value="FlgM"/>
    <property type="match status" value="1"/>
</dbReference>
<keyword evidence="3" id="KW-0678">Repressor</keyword>
<evidence type="ECO:0000256" key="1">
    <source>
        <dbReference type="ARBA" id="ARBA00005322"/>
    </source>
</evidence>
<feature type="domain" description="Anti-sigma-28 factor FlgM C-terminal" evidence="7">
    <location>
        <begin position="34"/>
        <end position="88"/>
    </location>
</feature>